<feature type="domain" description="Formamidopyrimidine-DNA glycosylase catalytic" evidence="18">
    <location>
        <begin position="2"/>
        <end position="114"/>
    </location>
</feature>
<keyword evidence="6" id="KW-0227">DNA damage</keyword>
<evidence type="ECO:0000256" key="5">
    <source>
        <dbReference type="ARBA" id="ARBA00022723"/>
    </source>
</evidence>
<dbReference type="PROSITE" id="PS51066">
    <property type="entry name" value="ZF_FPG_2"/>
    <property type="match status" value="1"/>
</dbReference>
<dbReference type="Pfam" id="PF06831">
    <property type="entry name" value="H2TH"/>
    <property type="match status" value="1"/>
</dbReference>
<evidence type="ECO:0000256" key="6">
    <source>
        <dbReference type="ARBA" id="ARBA00022763"/>
    </source>
</evidence>
<dbReference type="SUPFAM" id="SSF81624">
    <property type="entry name" value="N-terminal domain of MutM-like DNA repair proteins"/>
    <property type="match status" value="1"/>
</dbReference>
<evidence type="ECO:0000256" key="3">
    <source>
        <dbReference type="ARBA" id="ARBA00009409"/>
    </source>
</evidence>
<dbReference type="Pfam" id="PF01149">
    <property type="entry name" value="Fapy_DNA_glyco"/>
    <property type="match status" value="1"/>
</dbReference>
<dbReference type="InterPro" id="IPR020629">
    <property type="entry name" value="FPG_Glyclase"/>
</dbReference>
<evidence type="ECO:0000256" key="2">
    <source>
        <dbReference type="ARBA" id="ARBA00001947"/>
    </source>
</evidence>
<dbReference type="PROSITE" id="PS01242">
    <property type="entry name" value="ZF_FPG_1"/>
    <property type="match status" value="1"/>
</dbReference>
<dbReference type="SMART" id="SM01232">
    <property type="entry name" value="H2TH"/>
    <property type="match status" value="1"/>
</dbReference>
<evidence type="ECO:0000256" key="15">
    <source>
        <dbReference type="ARBA" id="ARBA00044632"/>
    </source>
</evidence>
<keyword evidence="14" id="KW-0326">Glycosidase</keyword>
<comment type="subunit">
    <text evidence="4">Monomer.</text>
</comment>
<dbReference type="InterPro" id="IPR015886">
    <property type="entry name" value="H2TH_FPG"/>
</dbReference>
<feature type="domain" description="FPG-type" evidence="17">
    <location>
        <begin position="240"/>
        <end position="274"/>
    </location>
</feature>
<name>A0A1F4UEB2_UNCW3</name>
<comment type="catalytic activity">
    <reaction evidence="15">
        <text>2'-deoxyribonucleotide-(2'-deoxyribose 5'-phosphate)-2'-deoxyribonucleotide-DNA = a 3'-end 2'-deoxyribonucleotide-(2,3-dehydro-2,3-deoxyribose 5'-phosphate)-DNA + a 5'-end 5'-phospho-2'-deoxyribonucleoside-DNA + H(+)</text>
        <dbReference type="Rhea" id="RHEA:66592"/>
        <dbReference type="Rhea" id="RHEA-COMP:13180"/>
        <dbReference type="Rhea" id="RHEA-COMP:16897"/>
        <dbReference type="Rhea" id="RHEA-COMP:17067"/>
        <dbReference type="ChEBI" id="CHEBI:15378"/>
        <dbReference type="ChEBI" id="CHEBI:136412"/>
        <dbReference type="ChEBI" id="CHEBI:157695"/>
        <dbReference type="ChEBI" id="CHEBI:167181"/>
        <dbReference type="EC" id="4.2.99.18"/>
    </reaction>
</comment>
<evidence type="ECO:0000256" key="1">
    <source>
        <dbReference type="ARBA" id="ARBA00001668"/>
    </source>
</evidence>
<evidence type="ECO:0000256" key="10">
    <source>
        <dbReference type="ARBA" id="ARBA00023125"/>
    </source>
</evidence>
<reference evidence="19 20" key="1">
    <citation type="journal article" date="2016" name="Nat. Commun.">
        <title>Thousands of microbial genomes shed light on interconnected biogeochemical processes in an aquifer system.</title>
        <authorList>
            <person name="Anantharaman K."/>
            <person name="Brown C.T."/>
            <person name="Hug L.A."/>
            <person name="Sharon I."/>
            <person name="Castelle C.J."/>
            <person name="Probst A.J."/>
            <person name="Thomas B.C."/>
            <person name="Singh A."/>
            <person name="Wilkins M.J."/>
            <person name="Karaoz U."/>
            <person name="Brodie E.L."/>
            <person name="Williams K.H."/>
            <person name="Hubbard S.S."/>
            <person name="Banfield J.F."/>
        </authorList>
    </citation>
    <scope>NUCLEOTIDE SEQUENCE [LARGE SCALE GENOMIC DNA]</scope>
</reference>
<dbReference type="SUPFAM" id="SSF57716">
    <property type="entry name" value="Glucocorticoid receptor-like (DNA-binding domain)"/>
    <property type="match status" value="1"/>
</dbReference>
<keyword evidence="8" id="KW-0378">Hydrolase</keyword>
<keyword evidence="5" id="KW-0479">Metal-binding</keyword>
<dbReference type="SUPFAM" id="SSF46946">
    <property type="entry name" value="S13-like H2TH domain"/>
    <property type="match status" value="1"/>
</dbReference>
<gene>
    <name evidence="19" type="ORF">A2Y85_05690</name>
</gene>
<keyword evidence="13" id="KW-0511">Multifunctional enzyme</keyword>
<dbReference type="PANTHER" id="PTHR22993:SF9">
    <property type="entry name" value="FORMAMIDOPYRIMIDINE-DNA GLYCOSYLASE"/>
    <property type="match status" value="1"/>
</dbReference>
<accession>A0A1F4UEB2</accession>
<dbReference type="Proteomes" id="UP000177025">
    <property type="component" value="Unassembled WGS sequence"/>
</dbReference>
<dbReference type="CDD" id="cd08966">
    <property type="entry name" value="EcFpg-like_N"/>
    <property type="match status" value="1"/>
</dbReference>
<dbReference type="InterPro" id="IPR015887">
    <property type="entry name" value="DNA_glyclase_Znf_dom_DNA_BS"/>
</dbReference>
<evidence type="ECO:0000259" key="17">
    <source>
        <dbReference type="PROSITE" id="PS51066"/>
    </source>
</evidence>
<evidence type="ECO:0000256" key="13">
    <source>
        <dbReference type="ARBA" id="ARBA00023268"/>
    </source>
</evidence>
<evidence type="ECO:0000256" key="11">
    <source>
        <dbReference type="ARBA" id="ARBA00023204"/>
    </source>
</evidence>
<dbReference type="GO" id="GO:0003684">
    <property type="term" value="F:damaged DNA binding"/>
    <property type="evidence" value="ECO:0007669"/>
    <property type="project" value="InterPro"/>
</dbReference>
<keyword evidence="9" id="KW-0862">Zinc</keyword>
<dbReference type="NCBIfam" id="TIGR00577">
    <property type="entry name" value="fpg"/>
    <property type="match status" value="1"/>
</dbReference>
<dbReference type="InterPro" id="IPR010979">
    <property type="entry name" value="Ribosomal_uS13-like_H2TH"/>
</dbReference>
<protein>
    <submittedName>
        <fullName evidence="19">DNA-formamidopyrimidine glycosylase</fullName>
    </submittedName>
</protein>
<dbReference type="InterPro" id="IPR010663">
    <property type="entry name" value="Znf_FPG/IleRS"/>
</dbReference>
<evidence type="ECO:0000256" key="9">
    <source>
        <dbReference type="ARBA" id="ARBA00022833"/>
    </source>
</evidence>
<dbReference type="FunFam" id="1.10.8.50:FF:000003">
    <property type="entry name" value="Formamidopyrimidine-DNA glycosylase"/>
    <property type="match status" value="1"/>
</dbReference>
<dbReference type="PROSITE" id="PS51068">
    <property type="entry name" value="FPG_CAT"/>
    <property type="match status" value="1"/>
</dbReference>
<comment type="cofactor">
    <cofactor evidence="2">
        <name>Zn(2+)</name>
        <dbReference type="ChEBI" id="CHEBI:29105"/>
    </cofactor>
</comment>
<dbReference type="GO" id="GO:0006284">
    <property type="term" value="P:base-excision repair"/>
    <property type="evidence" value="ECO:0007669"/>
    <property type="project" value="InterPro"/>
</dbReference>
<dbReference type="EMBL" id="MEUM01000030">
    <property type="protein sequence ID" value="OGC43259.1"/>
    <property type="molecule type" value="Genomic_DNA"/>
</dbReference>
<keyword evidence="7 16" id="KW-0863">Zinc-finger</keyword>
<dbReference type="AlphaFoldDB" id="A0A1F4UEB2"/>
<dbReference type="Gene3D" id="1.10.8.50">
    <property type="match status" value="1"/>
</dbReference>
<dbReference type="NCBIfam" id="NF002211">
    <property type="entry name" value="PRK01103.1"/>
    <property type="match status" value="1"/>
</dbReference>
<comment type="caution">
    <text evidence="19">The sequence shown here is derived from an EMBL/GenBank/DDBJ whole genome shotgun (WGS) entry which is preliminary data.</text>
</comment>
<evidence type="ECO:0000313" key="19">
    <source>
        <dbReference type="EMBL" id="OGC43259.1"/>
    </source>
</evidence>
<dbReference type="GO" id="GO:0140078">
    <property type="term" value="F:class I DNA-(apurinic or apyrimidinic site) endonuclease activity"/>
    <property type="evidence" value="ECO:0007669"/>
    <property type="project" value="UniProtKB-EC"/>
</dbReference>
<dbReference type="Gene3D" id="3.20.190.10">
    <property type="entry name" value="MutM-like, N-terminal"/>
    <property type="match status" value="1"/>
</dbReference>
<dbReference type="GO" id="GO:0008270">
    <property type="term" value="F:zinc ion binding"/>
    <property type="evidence" value="ECO:0007669"/>
    <property type="project" value="UniProtKB-KW"/>
</dbReference>
<dbReference type="SMART" id="SM00898">
    <property type="entry name" value="Fapy_DNA_glyco"/>
    <property type="match status" value="1"/>
</dbReference>
<comment type="catalytic activity">
    <reaction evidence="1">
        <text>Hydrolysis of DNA containing ring-opened 7-methylguanine residues, releasing 2,6-diamino-4-hydroxy-5-(N-methyl)formamidopyrimidine.</text>
        <dbReference type="EC" id="3.2.2.23"/>
    </reaction>
</comment>
<evidence type="ECO:0000256" key="14">
    <source>
        <dbReference type="ARBA" id="ARBA00023295"/>
    </source>
</evidence>
<sequence length="274" mass="31717">MPELPEVETIKRELEPLITGQKIKECVVLRKDVIAFPSFQNFRRSLLNNKITNVKRIAKYLIIELDPDRSLIFHLRLSGALIVRPLNTGFERFTRLALKLDKCWLLFVEPRVLGRVYLLNSNDKPACLKGFYRLSPEPLSRAFSKRYFQNQIKKRKAIIKAILLNQDICAGVGNIYSDEALFRAGIRPTRRANNLTYDEIEKLRIALRSVLRDGIKHLGTSVSDYRRTDGKKGNFQKMLFAYGREGEPCRRCGSEIQLKKIGNRGTRYCPRCQK</sequence>
<evidence type="ECO:0000256" key="4">
    <source>
        <dbReference type="ARBA" id="ARBA00011245"/>
    </source>
</evidence>
<dbReference type="GO" id="GO:0034039">
    <property type="term" value="F:8-oxo-7,8-dihydroguanine DNA N-glycosylase activity"/>
    <property type="evidence" value="ECO:0007669"/>
    <property type="project" value="TreeGrafter"/>
</dbReference>
<evidence type="ECO:0000256" key="7">
    <source>
        <dbReference type="ARBA" id="ARBA00022771"/>
    </source>
</evidence>
<keyword evidence="12" id="KW-0456">Lyase</keyword>
<evidence type="ECO:0000256" key="12">
    <source>
        <dbReference type="ARBA" id="ARBA00023239"/>
    </source>
</evidence>
<proteinExistence type="inferred from homology"/>
<organism evidence="19 20">
    <name type="scientific">candidate division WOR-3 bacterium RBG_13_43_14</name>
    <dbReference type="NCBI Taxonomy" id="1802590"/>
    <lineage>
        <taxon>Bacteria</taxon>
        <taxon>Bacteria division WOR-3</taxon>
    </lineage>
</organism>
<dbReference type="Pfam" id="PF06827">
    <property type="entry name" value="zf-FPG_IleRS"/>
    <property type="match status" value="1"/>
</dbReference>
<comment type="similarity">
    <text evidence="3">Belongs to the FPG family.</text>
</comment>
<dbReference type="InterPro" id="IPR000214">
    <property type="entry name" value="Znf_DNA_glyclase/AP_lyase"/>
</dbReference>
<dbReference type="PANTHER" id="PTHR22993">
    <property type="entry name" value="FORMAMIDOPYRIMIDINE-DNA GLYCOSYLASE"/>
    <property type="match status" value="1"/>
</dbReference>
<evidence type="ECO:0000256" key="16">
    <source>
        <dbReference type="PROSITE-ProRule" id="PRU00391"/>
    </source>
</evidence>
<dbReference type="InterPro" id="IPR035937">
    <property type="entry name" value="FPG_N"/>
</dbReference>
<dbReference type="InterPro" id="IPR012319">
    <property type="entry name" value="FPG_cat"/>
</dbReference>
<keyword evidence="11" id="KW-0234">DNA repair</keyword>
<evidence type="ECO:0000313" key="20">
    <source>
        <dbReference type="Proteomes" id="UP000177025"/>
    </source>
</evidence>
<keyword evidence="10" id="KW-0238">DNA-binding</keyword>
<evidence type="ECO:0000259" key="18">
    <source>
        <dbReference type="PROSITE" id="PS51068"/>
    </source>
</evidence>
<evidence type="ECO:0000256" key="8">
    <source>
        <dbReference type="ARBA" id="ARBA00022801"/>
    </source>
</evidence>